<name>A0ABP3V6X8_9FLAO</name>
<evidence type="ECO:0000313" key="1">
    <source>
        <dbReference type="EMBL" id="GAA0750185.1"/>
    </source>
</evidence>
<reference evidence="2" key="1">
    <citation type="journal article" date="2019" name="Int. J. Syst. Evol. Microbiol.">
        <title>The Global Catalogue of Microorganisms (GCM) 10K type strain sequencing project: providing services to taxonomists for standard genome sequencing and annotation.</title>
        <authorList>
            <consortium name="The Broad Institute Genomics Platform"/>
            <consortium name="The Broad Institute Genome Sequencing Center for Infectious Disease"/>
            <person name="Wu L."/>
            <person name="Ma J."/>
        </authorList>
    </citation>
    <scope>NUCLEOTIDE SEQUENCE [LARGE SCALE GENOMIC DNA]</scope>
    <source>
        <strain evidence="2">JCM 15976</strain>
    </source>
</reference>
<dbReference type="Proteomes" id="UP001500736">
    <property type="component" value="Unassembled WGS sequence"/>
</dbReference>
<evidence type="ECO:0000313" key="2">
    <source>
        <dbReference type="Proteomes" id="UP001500736"/>
    </source>
</evidence>
<protein>
    <submittedName>
        <fullName evidence="1">Uncharacterized protein</fullName>
    </submittedName>
</protein>
<gene>
    <name evidence="1" type="ORF">GCM10009431_30500</name>
</gene>
<accession>A0ABP3V6X8</accession>
<comment type="caution">
    <text evidence="1">The sequence shown here is derived from an EMBL/GenBank/DDBJ whole genome shotgun (WGS) entry which is preliminary data.</text>
</comment>
<organism evidence="1 2">
    <name type="scientific">Gaetbulibacter jejuensis</name>
    <dbReference type="NCBI Taxonomy" id="584607"/>
    <lineage>
        <taxon>Bacteria</taxon>
        <taxon>Pseudomonadati</taxon>
        <taxon>Bacteroidota</taxon>
        <taxon>Flavobacteriia</taxon>
        <taxon>Flavobacteriales</taxon>
        <taxon>Flavobacteriaceae</taxon>
        <taxon>Gaetbulibacter</taxon>
    </lineage>
</organism>
<keyword evidence="2" id="KW-1185">Reference proteome</keyword>
<proteinExistence type="predicted"/>
<dbReference type="RefSeq" id="WP_343799682.1">
    <property type="nucleotide sequence ID" value="NZ_BAAAGF010000006.1"/>
</dbReference>
<sequence>MKETNKFEGILFEKVEGLERKYAGLLYDFSGKEQIAKFQFFKQNIKSDNLLMLNDYVVDKLLSFNVIKTDPDADPSWEEDFKNDKFLKSHFFYNKFYCLSNNFFDELYNLLKYTAEDVDSFLNQKSLIDYEIDAYYDNLSKVEFLKNKHTELYPKESEHYLYYTEKHISKSIYNYSNSWYDYVKEQLFDYPDALYNYLVFGNLMILPFCSLRKKDSILSKWKECYVTQSLLAYIKEKITELESISKPEVLHIKEIIGADAWKEIFIRLKEAKIVNDNCEIIINKKEITKYGIITFLALKTFNTYLPLELKFNPEKNEFGNGARLAEILSKTFNEPKFNRGRISEWKDKLSGEPKKNNHLYHYSSFLKEIQI</sequence>
<dbReference type="EMBL" id="BAAAGF010000006">
    <property type="protein sequence ID" value="GAA0750185.1"/>
    <property type="molecule type" value="Genomic_DNA"/>
</dbReference>